<evidence type="ECO:0000313" key="2">
    <source>
        <dbReference type="Proteomes" id="UP001175211"/>
    </source>
</evidence>
<dbReference type="RefSeq" id="XP_060328214.1">
    <property type="nucleotide sequence ID" value="XM_060480296.1"/>
</dbReference>
<dbReference type="Proteomes" id="UP001175211">
    <property type="component" value="Unassembled WGS sequence"/>
</dbReference>
<dbReference type="GeneID" id="85363844"/>
<accession>A0AA39K603</accession>
<dbReference type="AlphaFoldDB" id="A0AA39K603"/>
<protein>
    <submittedName>
        <fullName evidence="1">Uncharacterized protein</fullName>
    </submittedName>
</protein>
<organism evidence="1 2">
    <name type="scientific">Armillaria tabescens</name>
    <name type="common">Ringless honey mushroom</name>
    <name type="synonym">Agaricus tabescens</name>
    <dbReference type="NCBI Taxonomy" id="1929756"/>
    <lineage>
        <taxon>Eukaryota</taxon>
        <taxon>Fungi</taxon>
        <taxon>Dikarya</taxon>
        <taxon>Basidiomycota</taxon>
        <taxon>Agaricomycotina</taxon>
        <taxon>Agaricomycetes</taxon>
        <taxon>Agaricomycetidae</taxon>
        <taxon>Agaricales</taxon>
        <taxon>Marasmiineae</taxon>
        <taxon>Physalacriaceae</taxon>
        <taxon>Desarmillaria</taxon>
    </lineage>
</organism>
<sequence>MAPNRYTITVQGKIYWRLVWEYDNSQNNGKITEKYTLEKLTSYTSSTFRQDVSSETKKAIERGEIKSEAGVSYGPVSASVSAEYESSKEINDLMESTTKNQTDETYETKSTFERSFEIGPYSKLILYQQWFSAAGVDLKSDVVSTNPDRGSEVKIVDIDVVIEEQEFIKDVKVVYSDQPSGKPEERVREYSGGNDDINAGFKGKYVSLVPVYTYDIREAATFFDVIIQSSAWAGHDDLAKDAGGDYRYLVPVKDERNSKKIYQLALFRSSKYSTREHIRSLGYDDMTSDINENRGGDYLYLIWKSKIAYATV</sequence>
<reference evidence="1" key="1">
    <citation type="submission" date="2023-06" db="EMBL/GenBank/DDBJ databases">
        <authorList>
            <consortium name="Lawrence Berkeley National Laboratory"/>
            <person name="Ahrendt S."/>
            <person name="Sahu N."/>
            <person name="Indic B."/>
            <person name="Wong-Bajracharya J."/>
            <person name="Merenyi Z."/>
            <person name="Ke H.-M."/>
            <person name="Monk M."/>
            <person name="Kocsube S."/>
            <person name="Drula E."/>
            <person name="Lipzen A."/>
            <person name="Balint B."/>
            <person name="Henrissat B."/>
            <person name="Andreopoulos B."/>
            <person name="Martin F.M."/>
            <person name="Harder C.B."/>
            <person name="Rigling D."/>
            <person name="Ford K.L."/>
            <person name="Foster G.D."/>
            <person name="Pangilinan J."/>
            <person name="Papanicolaou A."/>
            <person name="Barry K."/>
            <person name="LaButti K."/>
            <person name="Viragh M."/>
            <person name="Koriabine M."/>
            <person name="Yan M."/>
            <person name="Riley R."/>
            <person name="Champramary S."/>
            <person name="Plett K.L."/>
            <person name="Tsai I.J."/>
            <person name="Slot J."/>
            <person name="Sipos G."/>
            <person name="Plett J."/>
            <person name="Nagy L.G."/>
            <person name="Grigoriev I.V."/>
        </authorList>
    </citation>
    <scope>NUCLEOTIDE SEQUENCE</scope>
    <source>
        <strain evidence="1">CCBAS 213</strain>
    </source>
</reference>
<dbReference type="EMBL" id="JAUEPS010000029">
    <property type="protein sequence ID" value="KAK0452878.1"/>
    <property type="molecule type" value="Genomic_DNA"/>
</dbReference>
<comment type="caution">
    <text evidence="1">The sequence shown here is derived from an EMBL/GenBank/DDBJ whole genome shotgun (WGS) entry which is preliminary data.</text>
</comment>
<proteinExistence type="predicted"/>
<gene>
    <name evidence="1" type="ORF">EV420DRAFT_1749699</name>
</gene>
<evidence type="ECO:0000313" key="1">
    <source>
        <dbReference type="EMBL" id="KAK0452878.1"/>
    </source>
</evidence>
<keyword evidence="2" id="KW-1185">Reference proteome</keyword>
<name>A0AA39K603_ARMTA</name>